<evidence type="ECO:0000313" key="4">
    <source>
        <dbReference type="Proteomes" id="UP001596406"/>
    </source>
</evidence>
<dbReference type="RefSeq" id="WP_304447026.1">
    <property type="nucleotide sequence ID" value="NZ_JARRAH010000001.1"/>
</dbReference>
<sequence length="153" mass="16956">MPGTVDHTETEETETDIEDREEVAERREVTDEESEETHEEETETPVEGPRSTPFETATEALATVFDIDPRRGETITDLRTSDTDEGRQLVAEVERSRKTAVRARVADAKRTAQRVGSLALVLAVVGAVVYGLRQGKRRGGSDDVDDEVISLEE</sequence>
<keyword evidence="4" id="KW-1185">Reference proteome</keyword>
<evidence type="ECO:0000256" key="1">
    <source>
        <dbReference type="SAM" id="MobiDB-lite"/>
    </source>
</evidence>
<reference evidence="3 4" key="1">
    <citation type="journal article" date="2019" name="Int. J. Syst. Evol. Microbiol.">
        <title>The Global Catalogue of Microorganisms (GCM) 10K type strain sequencing project: providing services to taxonomists for standard genome sequencing and annotation.</title>
        <authorList>
            <consortium name="The Broad Institute Genomics Platform"/>
            <consortium name="The Broad Institute Genome Sequencing Center for Infectious Disease"/>
            <person name="Wu L."/>
            <person name="Ma J."/>
        </authorList>
    </citation>
    <scope>NUCLEOTIDE SEQUENCE [LARGE SCALE GENOMIC DNA]</scope>
    <source>
        <strain evidence="3 4">PSRA2</strain>
    </source>
</reference>
<feature type="transmembrane region" description="Helical" evidence="2">
    <location>
        <begin position="115"/>
        <end position="132"/>
    </location>
</feature>
<organism evidence="3 4">
    <name type="scientific">Halomarina ordinaria</name>
    <dbReference type="NCBI Taxonomy" id="3033939"/>
    <lineage>
        <taxon>Archaea</taxon>
        <taxon>Methanobacteriati</taxon>
        <taxon>Methanobacteriota</taxon>
        <taxon>Stenosarchaea group</taxon>
        <taxon>Halobacteria</taxon>
        <taxon>Halobacteriales</taxon>
        <taxon>Natronomonadaceae</taxon>
        <taxon>Halomarina</taxon>
    </lineage>
</organism>
<feature type="region of interest" description="Disordered" evidence="1">
    <location>
        <begin position="1"/>
        <end position="54"/>
    </location>
</feature>
<keyword evidence="2" id="KW-1133">Transmembrane helix</keyword>
<keyword evidence="2" id="KW-0812">Transmembrane</keyword>
<dbReference type="EMBL" id="JBHSXM010000001">
    <property type="protein sequence ID" value="MFC6835321.1"/>
    <property type="molecule type" value="Genomic_DNA"/>
</dbReference>
<feature type="compositionally biased region" description="Acidic residues" evidence="1">
    <location>
        <begin position="11"/>
        <end position="22"/>
    </location>
</feature>
<comment type="caution">
    <text evidence="3">The sequence shown here is derived from an EMBL/GenBank/DDBJ whole genome shotgun (WGS) entry which is preliminary data.</text>
</comment>
<proteinExistence type="predicted"/>
<evidence type="ECO:0000313" key="3">
    <source>
        <dbReference type="EMBL" id="MFC6835321.1"/>
    </source>
</evidence>
<evidence type="ECO:0008006" key="5">
    <source>
        <dbReference type="Google" id="ProtNLM"/>
    </source>
</evidence>
<feature type="compositionally biased region" description="Acidic residues" evidence="1">
    <location>
        <begin position="30"/>
        <end position="44"/>
    </location>
</feature>
<keyword evidence="2" id="KW-0472">Membrane</keyword>
<protein>
    <recommendedName>
        <fullName evidence="5">DUF3618 domain-containing protein</fullName>
    </recommendedName>
</protein>
<accession>A0ABD5UAU9</accession>
<dbReference type="Proteomes" id="UP001596406">
    <property type="component" value="Unassembled WGS sequence"/>
</dbReference>
<dbReference type="AlphaFoldDB" id="A0ABD5UAU9"/>
<evidence type="ECO:0000256" key="2">
    <source>
        <dbReference type="SAM" id="Phobius"/>
    </source>
</evidence>
<gene>
    <name evidence="3" type="ORF">ACFQHK_02215</name>
</gene>
<name>A0ABD5UAU9_9EURY</name>
<feature type="compositionally biased region" description="Basic and acidic residues" evidence="1">
    <location>
        <begin position="1"/>
        <end position="10"/>
    </location>
</feature>